<keyword evidence="3" id="KW-1185">Reference proteome</keyword>
<evidence type="ECO:0000313" key="2">
    <source>
        <dbReference type="EMBL" id="KAJ7200779.1"/>
    </source>
</evidence>
<dbReference type="EMBL" id="JARJCW010000061">
    <property type="protein sequence ID" value="KAJ7200779.1"/>
    <property type="molecule type" value="Genomic_DNA"/>
</dbReference>
<comment type="caution">
    <text evidence="2">The sequence shown here is derived from an EMBL/GenBank/DDBJ whole genome shotgun (WGS) entry which is preliminary data.</text>
</comment>
<gene>
    <name evidence="2" type="ORF">GGX14DRAFT_400387</name>
</gene>
<sequence length="626" mass="70222">MFCRDINYQLKLRVLRPQTSVPSSRTKLQVVADPNSKNWLAEMLVVARTMAIGAELIPMPYVRAAFGTVLLFLEAVDRIKRNREGLKDLCGSMLEIMMILREETKAHGTNINDPPTRIAVKFFGTFYYYLPFVPDGNAPQLITTINTHLNVIGIHQTIAVPEASAFELGVRKVALGDINLLYDTAIRSKTNRVKILIARISGEPSTMTVAQYEDAENSYLYQSTARITDPNLTSFGHVLKRCSSKVSHAATICVKREPVGICLTLPGSDIKWDVNPRERLLSHWHSSYFCHRTAPSGISPSSFACAPQPKDFASTLTWEQFLAMLTPAWLPRIGEWNTEPQFFLGSIVPGQHLDGYLRPMLPVADLDNSSPPCLRQWTLGPPPKSSPSDPYDGKTHSQWQRYIEFDPVNATRLNLSWLAQANACISPALLHGEQPHEGTPQETHAFVCPITVKYEGSRIGVEDLQSDCYYWSLDASGSCRLSTEECDFLGIPRLRVYPICGANYWHRYHYNAICEFARSKGVHPDSQDVAQLLSLPKVQMRSSGRGWRGRQLHQENDKNPFAPFSASKSRRRSKKVQEVAESAEVLLHLLKGGAEGRWKQVSELITNCSEVRALVSYVELMQDGFG</sequence>
<dbReference type="Proteomes" id="UP001219525">
    <property type="component" value="Unassembled WGS sequence"/>
</dbReference>
<proteinExistence type="predicted"/>
<dbReference type="AlphaFoldDB" id="A0AAD6V9G2"/>
<evidence type="ECO:0000313" key="3">
    <source>
        <dbReference type="Proteomes" id="UP001219525"/>
    </source>
</evidence>
<reference evidence="2" key="1">
    <citation type="submission" date="2023-03" db="EMBL/GenBank/DDBJ databases">
        <title>Massive genome expansion in bonnet fungi (Mycena s.s.) driven by repeated elements and novel gene families across ecological guilds.</title>
        <authorList>
            <consortium name="Lawrence Berkeley National Laboratory"/>
            <person name="Harder C.B."/>
            <person name="Miyauchi S."/>
            <person name="Viragh M."/>
            <person name="Kuo A."/>
            <person name="Thoen E."/>
            <person name="Andreopoulos B."/>
            <person name="Lu D."/>
            <person name="Skrede I."/>
            <person name="Drula E."/>
            <person name="Henrissat B."/>
            <person name="Morin E."/>
            <person name="Kohler A."/>
            <person name="Barry K."/>
            <person name="LaButti K."/>
            <person name="Morin E."/>
            <person name="Salamov A."/>
            <person name="Lipzen A."/>
            <person name="Mereny Z."/>
            <person name="Hegedus B."/>
            <person name="Baldrian P."/>
            <person name="Stursova M."/>
            <person name="Weitz H."/>
            <person name="Taylor A."/>
            <person name="Grigoriev I.V."/>
            <person name="Nagy L.G."/>
            <person name="Martin F."/>
            <person name="Kauserud H."/>
        </authorList>
    </citation>
    <scope>NUCLEOTIDE SEQUENCE</scope>
    <source>
        <strain evidence="2">9144</strain>
    </source>
</reference>
<feature type="region of interest" description="Disordered" evidence="1">
    <location>
        <begin position="541"/>
        <end position="572"/>
    </location>
</feature>
<evidence type="ECO:0000256" key="1">
    <source>
        <dbReference type="SAM" id="MobiDB-lite"/>
    </source>
</evidence>
<accession>A0AAD6V9G2</accession>
<protein>
    <submittedName>
        <fullName evidence="2">Uncharacterized protein</fullName>
    </submittedName>
</protein>
<organism evidence="2 3">
    <name type="scientific">Mycena pura</name>
    <dbReference type="NCBI Taxonomy" id="153505"/>
    <lineage>
        <taxon>Eukaryota</taxon>
        <taxon>Fungi</taxon>
        <taxon>Dikarya</taxon>
        <taxon>Basidiomycota</taxon>
        <taxon>Agaricomycotina</taxon>
        <taxon>Agaricomycetes</taxon>
        <taxon>Agaricomycetidae</taxon>
        <taxon>Agaricales</taxon>
        <taxon>Marasmiineae</taxon>
        <taxon>Mycenaceae</taxon>
        <taxon>Mycena</taxon>
    </lineage>
</organism>
<name>A0AAD6V9G2_9AGAR</name>